<organism evidence="2 3">
    <name type="scientific">Marasmius oreades</name>
    <name type="common">fairy-ring Marasmius</name>
    <dbReference type="NCBI Taxonomy" id="181124"/>
    <lineage>
        <taxon>Eukaryota</taxon>
        <taxon>Fungi</taxon>
        <taxon>Dikarya</taxon>
        <taxon>Basidiomycota</taxon>
        <taxon>Agaricomycotina</taxon>
        <taxon>Agaricomycetes</taxon>
        <taxon>Agaricomycetidae</taxon>
        <taxon>Agaricales</taxon>
        <taxon>Marasmiineae</taxon>
        <taxon>Marasmiaceae</taxon>
        <taxon>Marasmius</taxon>
    </lineage>
</organism>
<dbReference type="KEGG" id="more:E1B28_009010"/>
<dbReference type="InterPro" id="IPR008928">
    <property type="entry name" value="6-hairpin_glycosidase_sf"/>
</dbReference>
<name>A0A9P7S0T6_9AGAR</name>
<dbReference type="GO" id="GO:0005975">
    <property type="term" value="P:carbohydrate metabolic process"/>
    <property type="evidence" value="ECO:0007669"/>
    <property type="project" value="InterPro"/>
</dbReference>
<evidence type="ECO:0000313" key="2">
    <source>
        <dbReference type="EMBL" id="KAG7092676.1"/>
    </source>
</evidence>
<evidence type="ECO:0000313" key="3">
    <source>
        <dbReference type="Proteomes" id="UP001049176"/>
    </source>
</evidence>
<dbReference type="OrthoDB" id="3534988at2759"/>
<dbReference type="EMBL" id="CM032185">
    <property type="protein sequence ID" value="KAG7092676.1"/>
    <property type="molecule type" value="Genomic_DNA"/>
</dbReference>
<sequence length="409" mass="45156">MRGLLIFLPLYTLLVFLYTPSSRGQVIDRRSVVNRYNPTRNASSLSTPMQVGNGNFAFGADITGMQTFQPFAIMSSWGWKNDSLPPGKTVQDVEQYRGVSWLNHGRTVLYDFGGGNPIEQWLISNPNRVNLGRIGLVFGDSKGQTLTITENDLSDASQELELWTGILTSNFTFDGVPVMVRTASAQLDDTVAFTVVSSLVEDGRIAIFIDFPWNDGKTKFSAPFVGNWNATSNHTTTLTTNGISTYIAHELDSSVFMTSLNGDGFSISRDSPNLHRYSIHPSGDSSSFSFSAAFGLEPKLDVQAAQQVMQSSVNEWEKFWEQSGFIDVFTDSTDPRADELQRRIILSRYLMRVNEAGDTPPQESGLVNDGWVSGVRMTVPSISSFFLICIYSNDSTGKSIFSSKVIPSN</sequence>
<reference evidence="2" key="1">
    <citation type="journal article" date="2021" name="Genome Biol. Evol.">
        <title>The assembled and annotated genome of the fairy-ring fungus Marasmius oreades.</title>
        <authorList>
            <person name="Hiltunen M."/>
            <person name="Ament-Velasquez S.L."/>
            <person name="Johannesson H."/>
        </authorList>
    </citation>
    <scope>NUCLEOTIDE SEQUENCE</scope>
    <source>
        <strain evidence="2">03SP1</strain>
    </source>
</reference>
<comment type="caution">
    <text evidence="2">The sequence shown here is derived from an EMBL/GenBank/DDBJ whole genome shotgun (WGS) entry which is preliminary data.</text>
</comment>
<keyword evidence="1" id="KW-0732">Signal</keyword>
<protein>
    <submittedName>
        <fullName evidence="2">Uncharacterized protein</fullName>
    </submittedName>
</protein>
<feature type="signal peptide" evidence="1">
    <location>
        <begin position="1"/>
        <end position="24"/>
    </location>
</feature>
<keyword evidence="3" id="KW-1185">Reference proteome</keyword>
<feature type="chain" id="PRO_5040421193" evidence="1">
    <location>
        <begin position="25"/>
        <end position="409"/>
    </location>
</feature>
<dbReference type="GeneID" id="66078086"/>
<dbReference type="SUPFAM" id="SSF48208">
    <property type="entry name" value="Six-hairpin glycosidases"/>
    <property type="match status" value="1"/>
</dbReference>
<evidence type="ECO:0000256" key="1">
    <source>
        <dbReference type="SAM" id="SignalP"/>
    </source>
</evidence>
<dbReference type="AlphaFoldDB" id="A0A9P7S0T6"/>
<dbReference type="Proteomes" id="UP001049176">
    <property type="component" value="Chromosome 5"/>
</dbReference>
<proteinExistence type="predicted"/>
<dbReference type="RefSeq" id="XP_043009146.1">
    <property type="nucleotide sequence ID" value="XM_043153861.1"/>
</dbReference>
<accession>A0A9P7S0T6</accession>
<gene>
    <name evidence="2" type="ORF">E1B28_009010</name>
</gene>